<keyword evidence="3" id="KW-1185">Reference proteome</keyword>
<dbReference type="STRING" id="861298.SAMN04488136_13590"/>
<evidence type="ECO:0008006" key="4">
    <source>
        <dbReference type="Google" id="ProtNLM"/>
    </source>
</evidence>
<name>A0A1G8GBG2_9VIBR</name>
<dbReference type="AlphaFoldDB" id="A0A1G8GBG2"/>
<organism evidence="2 3">
    <name type="scientific">Vibrio xiamenensis</name>
    <dbReference type="NCBI Taxonomy" id="861298"/>
    <lineage>
        <taxon>Bacteria</taxon>
        <taxon>Pseudomonadati</taxon>
        <taxon>Pseudomonadota</taxon>
        <taxon>Gammaproteobacteria</taxon>
        <taxon>Vibrionales</taxon>
        <taxon>Vibrionaceae</taxon>
        <taxon>Vibrio</taxon>
    </lineage>
</organism>
<keyword evidence="1" id="KW-1133">Transmembrane helix</keyword>
<dbReference type="Pfam" id="PF10990">
    <property type="entry name" value="DUF2809"/>
    <property type="match status" value="1"/>
</dbReference>
<dbReference type="InterPro" id="IPR021257">
    <property type="entry name" value="DUF2809"/>
</dbReference>
<protein>
    <recommendedName>
        <fullName evidence="4">DUF2809 domain-containing protein</fullName>
    </recommendedName>
</protein>
<keyword evidence="1" id="KW-0472">Membrane</keyword>
<accession>A0A1G8GBG2</accession>
<evidence type="ECO:0000313" key="2">
    <source>
        <dbReference type="EMBL" id="SDH91714.1"/>
    </source>
</evidence>
<keyword evidence="1" id="KW-0812">Transmembrane</keyword>
<feature type="transmembrane region" description="Helical" evidence="1">
    <location>
        <begin position="9"/>
        <end position="27"/>
    </location>
</feature>
<dbReference type="EMBL" id="FNDD01000035">
    <property type="protein sequence ID" value="SDH91714.1"/>
    <property type="molecule type" value="Genomic_DNA"/>
</dbReference>
<feature type="transmembrane region" description="Helical" evidence="1">
    <location>
        <begin position="103"/>
        <end position="121"/>
    </location>
</feature>
<gene>
    <name evidence="2" type="ORF">SAMN04488136_13590</name>
</gene>
<evidence type="ECO:0000313" key="3">
    <source>
        <dbReference type="Proteomes" id="UP000198854"/>
    </source>
</evidence>
<dbReference type="OrthoDB" id="5360192at2"/>
<sequence>MFQFDKKHFFLSVILFALLSYIALFVHDQFVRPFLGDVLVVVWLYFSIKCLLTMKPSKLAFVVLLFAYAIETAQYFHFVTLLGLEHIRAARIILGATFDWLDMLAYTIGWACVVIIERYWIGLSTQKEFATQKRSIQ</sequence>
<feature type="transmembrane region" description="Helical" evidence="1">
    <location>
        <begin position="33"/>
        <end position="52"/>
    </location>
</feature>
<dbReference type="Proteomes" id="UP000198854">
    <property type="component" value="Unassembled WGS sequence"/>
</dbReference>
<reference evidence="2 3" key="1">
    <citation type="submission" date="2016-10" db="EMBL/GenBank/DDBJ databases">
        <authorList>
            <person name="de Groot N.N."/>
        </authorList>
    </citation>
    <scope>NUCLEOTIDE SEQUENCE [LARGE SCALE GENOMIC DNA]</scope>
    <source>
        <strain evidence="2 3">CGMCC 1.10228</strain>
    </source>
</reference>
<evidence type="ECO:0000256" key="1">
    <source>
        <dbReference type="SAM" id="Phobius"/>
    </source>
</evidence>
<proteinExistence type="predicted"/>
<feature type="transmembrane region" description="Helical" evidence="1">
    <location>
        <begin position="59"/>
        <end position="83"/>
    </location>
</feature>